<evidence type="ECO:0000256" key="7">
    <source>
        <dbReference type="ARBA" id="ARBA00022984"/>
    </source>
</evidence>
<dbReference type="PANTHER" id="PTHR43783:SF1">
    <property type="entry name" value="UDP-N-ACETYLGLUCOSAMINE 1-CARBOXYVINYLTRANSFERASE"/>
    <property type="match status" value="1"/>
</dbReference>
<gene>
    <name evidence="12 14" type="primary">murA</name>
    <name evidence="14" type="ORF">ACFPYJ_21700</name>
</gene>
<reference evidence="15" key="1">
    <citation type="journal article" date="2019" name="Int. J. Syst. Evol. Microbiol.">
        <title>The Global Catalogue of Microorganisms (GCM) 10K type strain sequencing project: providing services to taxonomists for standard genome sequencing and annotation.</title>
        <authorList>
            <consortium name="The Broad Institute Genomics Platform"/>
            <consortium name="The Broad Institute Genome Sequencing Center for Infectious Disease"/>
            <person name="Wu L."/>
            <person name="Ma J."/>
        </authorList>
    </citation>
    <scope>NUCLEOTIDE SEQUENCE [LARGE SCALE GENOMIC DNA]</scope>
    <source>
        <strain evidence="15">CGMCC 1.3240</strain>
    </source>
</reference>
<comment type="pathway">
    <text evidence="2 12">Cell wall biogenesis; peptidoglycan biosynthesis.</text>
</comment>
<dbReference type="GO" id="GO:0008760">
    <property type="term" value="F:UDP-N-acetylglucosamine 1-carboxyvinyltransferase activity"/>
    <property type="evidence" value="ECO:0007669"/>
    <property type="project" value="UniProtKB-EC"/>
</dbReference>
<comment type="subcellular location">
    <subcellularLocation>
        <location evidence="1 12">Cytoplasm</location>
    </subcellularLocation>
</comment>
<comment type="function">
    <text evidence="12">Cell wall formation. Adds enolpyruvyl to UDP-N-acetylglucosamine.</text>
</comment>
<evidence type="ECO:0000256" key="2">
    <source>
        <dbReference type="ARBA" id="ARBA00004752"/>
    </source>
</evidence>
<dbReference type="InterPro" id="IPR013792">
    <property type="entry name" value="RNA3'P_cycl/enolpyr_Trfase_a/b"/>
</dbReference>
<dbReference type="NCBIfam" id="TIGR01072">
    <property type="entry name" value="murA"/>
    <property type="match status" value="1"/>
</dbReference>
<dbReference type="Gene3D" id="3.65.10.10">
    <property type="entry name" value="Enolpyruvate transferase domain"/>
    <property type="match status" value="2"/>
</dbReference>
<comment type="caution">
    <text evidence="12">Lacks conserved residue(s) required for the propagation of feature annotation.</text>
</comment>
<evidence type="ECO:0000256" key="6">
    <source>
        <dbReference type="ARBA" id="ARBA00022960"/>
    </source>
</evidence>
<name>A0ABW0W0M3_9BACL</name>
<keyword evidence="8 12" id="KW-0131">Cell cycle</keyword>
<dbReference type="EC" id="2.5.1.7" evidence="12"/>
<feature type="binding site" evidence="12">
    <location>
        <begin position="22"/>
        <end position="23"/>
    </location>
    <ligand>
        <name>phosphoenolpyruvate</name>
        <dbReference type="ChEBI" id="CHEBI:58702"/>
    </ligand>
</feature>
<dbReference type="NCBIfam" id="NF006873">
    <property type="entry name" value="PRK09369.1"/>
    <property type="match status" value="1"/>
</dbReference>
<evidence type="ECO:0000256" key="8">
    <source>
        <dbReference type="ARBA" id="ARBA00023306"/>
    </source>
</evidence>
<keyword evidence="6 12" id="KW-0133">Cell shape</keyword>
<dbReference type="InterPro" id="IPR005750">
    <property type="entry name" value="UDP_GlcNAc_COvinyl_MurA"/>
</dbReference>
<keyword evidence="3 12" id="KW-0963">Cytoplasm</keyword>
<feature type="binding site" evidence="12">
    <location>
        <position position="92"/>
    </location>
    <ligand>
        <name>UDP-N-acetyl-alpha-D-glucosamine</name>
        <dbReference type="ChEBI" id="CHEBI:57705"/>
    </ligand>
</feature>
<evidence type="ECO:0000256" key="12">
    <source>
        <dbReference type="HAMAP-Rule" id="MF_00111"/>
    </source>
</evidence>
<evidence type="ECO:0000313" key="14">
    <source>
        <dbReference type="EMBL" id="MFC5651681.1"/>
    </source>
</evidence>
<evidence type="ECO:0000256" key="5">
    <source>
        <dbReference type="ARBA" id="ARBA00022679"/>
    </source>
</evidence>
<comment type="catalytic activity">
    <reaction evidence="11 12">
        <text>phosphoenolpyruvate + UDP-N-acetyl-alpha-D-glucosamine = UDP-N-acetyl-3-O-(1-carboxyvinyl)-alpha-D-glucosamine + phosphate</text>
        <dbReference type="Rhea" id="RHEA:18681"/>
        <dbReference type="ChEBI" id="CHEBI:43474"/>
        <dbReference type="ChEBI" id="CHEBI:57705"/>
        <dbReference type="ChEBI" id="CHEBI:58702"/>
        <dbReference type="ChEBI" id="CHEBI:68483"/>
        <dbReference type="EC" id="2.5.1.7"/>
    </reaction>
</comment>
<evidence type="ECO:0000256" key="4">
    <source>
        <dbReference type="ARBA" id="ARBA00022618"/>
    </source>
</evidence>
<protein>
    <recommendedName>
        <fullName evidence="12">UDP-N-acetylglucosamine 1-carboxyvinyltransferase</fullName>
        <ecNumber evidence="12">2.5.1.7</ecNumber>
    </recommendedName>
    <alternativeName>
        <fullName evidence="12">Enoylpyruvate transferase</fullName>
    </alternativeName>
    <alternativeName>
        <fullName evidence="12">UDP-N-acetylglucosamine enolpyruvyl transferase</fullName>
        <shortName evidence="12">EPT</shortName>
    </alternativeName>
</protein>
<feature type="modified residue" description="2-(S-cysteinyl)pyruvic acid O-phosphothioketal" evidence="12">
    <location>
        <position position="116"/>
    </location>
</feature>
<dbReference type="InterPro" id="IPR050068">
    <property type="entry name" value="MurA_subfamily"/>
</dbReference>
<organism evidence="14 15">
    <name type="scientific">Paenibacillus solisilvae</name>
    <dbReference type="NCBI Taxonomy" id="2486751"/>
    <lineage>
        <taxon>Bacteria</taxon>
        <taxon>Bacillati</taxon>
        <taxon>Bacillota</taxon>
        <taxon>Bacilli</taxon>
        <taxon>Bacillales</taxon>
        <taxon>Paenibacillaceae</taxon>
        <taxon>Paenibacillus</taxon>
    </lineage>
</organism>
<keyword evidence="15" id="KW-1185">Reference proteome</keyword>
<dbReference type="Proteomes" id="UP001596047">
    <property type="component" value="Unassembled WGS sequence"/>
</dbReference>
<sequence length="430" mass="46217">MDKLVIEGGKPLSGTIVIQGAKNAALPILAASMLVEGKVTIDHVPKLLDIDVMLNILRELGCRAEHEDETVLLDTSSAHSSHIPEPLMRQMRSSIFLMGPLLARFGEVTIYQPGGCAIGERKIDLHLRGLMALGAQIQEEGSRISCFAKRLKGAEVHLDFPSVGATENIMMAAVLADGLTTITNAAREPEIQDLQRFLCSMGAKIIGAGTDTITIEGVEKLSPGRYQVIPDRIVTGTVMVAAAATRGQVTLQNTNPSHLTSLIHVLRRAGVQIVVDGDIIKVGSASRPKAIDRIVTSPYPAFPTDLQSQVMVLLALADGVSVMKETIFEGRFKHVDELSRMGSDIRVDLNSAFIRGVSRLYGATVEATDLRAGAALVIAGLAAQGKTVVEQVHHIDRGYDRIETMFGRLGARISRLSPEPKAADFTSTSY</sequence>
<dbReference type="PANTHER" id="PTHR43783">
    <property type="entry name" value="UDP-N-ACETYLGLUCOSAMINE 1-CARBOXYVINYLTRANSFERASE"/>
    <property type="match status" value="1"/>
</dbReference>
<keyword evidence="7 12" id="KW-0573">Peptidoglycan synthesis</keyword>
<dbReference type="InterPro" id="IPR036968">
    <property type="entry name" value="Enolpyruvate_Tfrase_sf"/>
</dbReference>
<dbReference type="InterPro" id="IPR001986">
    <property type="entry name" value="Enolpyruvate_Tfrase_dom"/>
</dbReference>
<evidence type="ECO:0000313" key="15">
    <source>
        <dbReference type="Proteomes" id="UP001596047"/>
    </source>
</evidence>
<accession>A0ABW0W0M3</accession>
<comment type="similarity">
    <text evidence="10 12">Belongs to the EPSP synthase family. MurA subfamily.</text>
</comment>
<feature type="domain" description="Enolpyruvate transferase" evidence="13">
    <location>
        <begin position="7"/>
        <end position="403"/>
    </location>
</feature>
<feature type="binding site" evidence="12">
    <location>
        <position position="327"/>
    </location>
    <ligand>
        <name>UDP-N-acetyl-alpha-D-glucosamine</name>
        <dbReference type="ChEBI" id="CHEBI:57705"/>
    </ligand>
</feature>
<evidence type="ECO:0000256" key="9">
    <source>
        <dbReference type="ARBA" id="ARBA00023316"/>
    </source>
</evidence>
<keyword evidence="9 12" id="KW-0961">Cell wall biogenesis/degradation</keyword>
<evidence type="ECO:0000256" key="1">
    <source>
        <dbReference type="ARBA" id="ARBA00004496"/>
    </source>
</evidence>
<evidence type="ECO:0000256" key="10">
    <source>
        <dbReference type="ARBA" id="ARBA00038367"/>
    </source>
</evidence>
<proteinExistence type="inferred from homology"/>
<feature type="binding site" evidence="12">
    <location>
        <position position="305"/>
    </location>
    <ligand>
        <name>UDP-N-acetyl-alpha-D-glucosamine</name>
        <dbReference type="ChEBI" id="CHEBI:57705"/>
    </ligand>
</feature>
<evidence type="ECO:0000259" key="13">
    <source>
        <dbReference type="Pfam" id="PF00275"/>
    </source>
</evidence>
<keyword evidence="12" id="KW-0670">Pyruvate</keyword>
<comment type="caution">
    <text evidence="14">The sequence shown here is derived from an EMBL/GenBank/DDBJ whole genome shotgun (WGS) entry which is preliminary data.</text>
</comment>
<feature type="active site" description="Proton donor" evidence="12">
    <location>
        <position position="116"/>
    </location>
</feature>
<evidence type="ECO:0000256" key="11">
    <source>
        <dbReference type="ARBA" id="ARBA00047527"/>
    </source>
</evidence>
<dbReference type="RefSeq" id="WP_379190311.1">
    <property type="nucleotide sequence ID" value="NZ_JBHSOW010000080.1"/>
</dbReference>
<dbReference type="SUPFAM" id="SSF55205">
    <property type="entry name" value="EPT/RTPC-like"/>
    <property type="match status" value="1"/>
</dbReference>
<keyword evidence="5 12" id="KW-0808">Transferase</keyword>
<dbReference type="CDD" id="cd01555">
    <property type="entry name" value="UdpNAET"/>
    <property type="match status" value="1"/>
</dbReference>
<evidence type="ECO:0000256" key="3">
    <source>
        <dbReference type="ARBA" id="ARBA00022490"/>
    </source>
</evidence>
<dbReference type="Pfam" id="PF00275">
    <property type="entry name" value="EPSP_synthase"/>
    <property type="match status" value="1"/>
</dbReference>
<keyword evidence="4 12" id="KW-0132">Cell division</keyword>
<dbReference type="HAMAP" id="MF_00111">
    <property type="entry name" value="MurA"/>
    <property type="match status" value="1"/>
</dbReference>
<dbReference type="EMBL" id="JBHSOW010000080">
    <property type="protein sequence ID" value="MFC5651681.1"/>
    <property type="molecule type" value="Genomic_DNA"/>
</dbReference>